<sequence>MKFEQAGNGYIAKNDKGDKVAEITYSPAGEKFVIADHTYVSKELEGQGIAGKILDHLVAEMDKQGKKIMPLCPYVVRKFEKEPEKYDFINYNKHK</sequence>
<gene>
    <name evidence="2" type="ORF">G7058_08950</name>
</gene>
<name>A0A6G7WIY8_9LACT</name>
<evidence type="ECO:0000313" key="3">
    <source>
        <dbReference type="Proteomes" id="UP000501830"/>
    </source>
</evidence>
<dbReference type="PROSITE" id="PS51729">
    <property type="entry name" value="GNAT_YJDJ"/>
    <property type="match status" value="1"/>
</dbReference>
<dbReference type="GO" id="GO:0016740">
    <property type="term" value="F:transferase activity"/>
    <property type="evidence" value="ECO:0007669"/>
    <property type="project" value="UniProtKB-KW"/>
</dbReference>
<dbReference type="Pfam" id="PF14542">
    <property type="entry name" value="Acetyltransf_CG"/>
    <property type="match status" value="1"/>
</dbReference>
<dbReference type="GeneID" id="94553409"/>
<dbReference type="EMBL" id="CP049889">
    <property type="protein sequence ID" value="QIK52151.1"/>
    <property type="molecule type" value="Genomic_DNA"/>
</dbReference>
<keyword evidence="3" id="KW-1185">Reference proteome</keyword>
<evidence type="ECO:0000313" key="2">
    <source>
        <dbReference type="EMBL" id="QIK52151.1"/>
    </source>
</evidence>
<dbReference type="PANTHER" id="PTHR31435:SF10">
    <property type="entry name" value="BSR4717 PROTEIN"/>
    <property type="match status" value="1"/>
</dbReference>
<dbReference type="Proteomes" id="UP000501830">
    <property type="component" value="Chromosome"/>
</dbReference>
<keyword evidence="2" id="KW-0808">Transferase</keyword>
<proteinExistence type="predicted"/>
<dbReference type="Gene3D" id="3.40.630.30">
    <property type="match status" value="1"/>
</dbReference>
<dbReference type="InterPro" id="IPR016181">
    <property type="entry name" value="Acyl_CoA_acyltransferase"/>
</dbReference>
<dbReference type="RefSeq" id="WP_166063214.1">
    <property type="nucleotide sequence ID" value="NZ_CP049889.1"/>
</dbReference>
<accession>A0A6G7WIY8</accession>
<dbReference type="SUPFAM" id="SSF55729">
    <property type="entry name" value="Acyl-CoA N-acyltransferases (Nat)"/>
    <property type="match status" value="1"/>
</dbReference>
<organism evidence="2 3">
    <name type="scientific">Jeotgalibaca porci</name>
    <dbReference type="NCBI Taxonomy" id="1868793"/>
    <lineage>
        <taxon>Bacteria</taxon>
        <taxon>Bacillati</taxon>
        <taxon>Bacillota</taxon>
        <taxon>Bacilli</taxon>
        <taxon>Lactobacillales</taxon>
        <taxon>Carnobacteriaceae</taxon>
        <taxon>Jeotgalibaca</taxon>
    </lineage>
</organism>
<dbReference type="KEGG" id="jpo:G7058_08950"/>
<dbReference type="InterPro" id="IPR031165">
    <property type="entry name" value="GNAT_YJDJ"/>
</dbReference>
<dbReference type="PANTHER" id="PTHR31435">
    <property type="entry name" value="PROTEIN NATD1"/>
    <property type="match status" value="1"/>
</dbReference>
<protein>
    <submittedName>
        <fullName evidence="2">N-acetyltransferase</fullName>
    </submittedName>
</protein>
<reference evidence="2 3" key="1">
    <citation type="journal article" date="2017" name="Int. J. Syst. Evol. Microbiol.">
        <title>Jeotgalibaca porci sp. nov. and Jeotgalibaca arthritidis sp. nov., isolated from pigs, and emended description of the genus Jeotgalibaca.</title>
        <authorList>
            <person name="Zamora L."/>
            <person name="Perez-Sancho M."/>
            <person name="Dominguez L."/>
            <person name="Fernandez-Garayzabal J.F."/>
            <person name="Vela A.I."/>
        </authorList>
    </citation>
    <scope>NUCLEOTIDE SEQUENCE [LARGE SCALE GENOMIC DNA]</scope>
    <source>
        <strain evidence="2 3">CCUG 69148</strain>
    </source>
</reference>
<dbReference type="CDD" id="cd04301">
    <property type="entry name" value="NAT_SF"/>
    <property type="match status" value="1"/>
</dbReference>
<evidence type="ECO:0000259" key="1">
    <source>
        <dbReference type="PROSITE" id="PS51729"/>
    </source>
</evidence>
<feature type="domain" description="N-acetyltransferase" evidence="1">
    <location>
        <begin position="2"/>
        <end position="90"/>
    </location>
</feature>
<dbReference type="AlphaFoldDB" id="A0A6G7WIY8"/>
<dbReference type="InterPro" id="IPR045057">
    <property type="entry name" value="Gcn5-rel_NAT"/>
</dbReference>